<reference evidence="2 3" key="1">
    <citation type="submission" date="2018-04" db="EMBL/GenBank/DDBJ databases">
        <authorList>
            <person name="Zhang X."/>
            <person name="Yuan J."/>
            <person name="Li F."/>
            <person name="Xiang J."/>
        </authorList>
    </citation>
    <scope>NUCLEOTIDE SEQUENCE [LARGE SCALE GENOMIC DNA]</scope>
    <source>
        <tissue evidence="2">Muscle</tissue>
    </source>
</reference>
<reference evidence="2 3" key="2">
    <citation type="submission" date="2019-01" db="EMBL/GenBank/DDBJ databases">
        <title>The decoding of complex shrimp genome reveals the adaptation for benthos swimmer, frequently molting mechanism and breeding impact on genome.</title>
        <authorList>
            <person name="Sun Y."/>
            <person name="Gao Y."/>
            <person name="Yu Y."/>
        </authorList>
    </citation>
    <scope>NUCLEOTIDE SEQUENCE [LARGE SCALE GENOMIC DNA]</scope>
    <source>
        <tissue evidence="2">Muscle</tissue>
    </source>
</reference>
<name>A0A3R7Q9C6_PENVA</name>
<feature type="region of interest" description="Disordered" evidence="1">
    <location>
        <begin position="143"/>
        <end position="167"/>
    </location>
</feature>
<gene>
    <name evidence="2" type="ORF">C7M84_009807</name>
</gene>
<feature type="compositionally biased region" description="Low complexity" evidence="1">
    <location>
        <begin position="143"/>
        <end position="157"/>
    </location>
</feature>
<keyword evidence="3" id="KW-1185">Reference proteome</keyword>
<evidence type="ECO:0000313" key="2">
    <source>
        <dbReference type="EMBL" id="ROT71836.1"/>
    </source>
</evidence>
<protein>
    <submittedName>
        <fullName evidence="2">Uncharacterized protein</fullName>
    </submittedName>
</protein>
<organism evidence="2 3">
    <name type="scientific">Penaeus vannamei</name>
    <name type="common">Whiteleg shrimp</name>
    <name type="synonym">Litopenaeus vannamei</name>
    <dbReference type="NCBI Taxonomy" id="6689"/>
    <lineage>
        <taxon>Eukaryota</taxon>
        <taxon>Metazoa</taxon>
        <taxon>Ecdysozoa</taxon>
        <taxon>Arthropoda</taxon>
        <taxon>Crustacea</taxon>
        <taxon>Multicrustacea</taxon>
        <taxon>Malacostraca</taxon>
        <taxon>Eumalacostraca</taxon>
        <taxon>Eucarida</taxon>
        <taxon>Decapoda</taxon>
        <taxon>Dendrobranchiata</taxon>
        <taxon>Penaeoidea</taxon>
        <taxon>Penaeidae</taxon>
        <taxon>Penaeus</taxon>
    </lineage>
</organism>
<evidence type="ECO:0000256" key="1">
    <source>
        <dbReference type="SAM" id="MobiDB-lite"/>
    </source>
</evidence>
<dbReference type="Proteomes" id="UP000283509">
    <property type="component" value="Unassembled WGS sequence"/>
</dbReference>
<sequence length="248" mass="26760">MAVYLVAPVVYQLQESLRHVDFRSVASAFDVRSWVGQLDFEKVGLATLVIVAAVLVFDWFNKNYAPNGPNLLVSSPPFGMLQIREGLNTLIPTTGPHALARHQSAALGAQERIPFTFRCPHKKMASNALAPVMFSCRRAFATSTSGTSSTTTSATGSQDGLQDGGLRGSGARWSSFWSWTCSPRPHPFGRSLVSSAAHAWDSTGQTGLSQSLRGSRSLEPVATVLDALAEAVKKWEAQEEGVVRNRAL</sequence>
<dbReference type="AlphaFoldDB" id="A0A3R7Q9C6"/>
<evidence type="ECO:0000313" key="3">
    <source>
        <dbReference type="Proteomes" id="UP000283509"/>
    </source>
</evidence>
<proteinExistence type="predicted"/>
<accession>A0A3R7Q9C6</accession>
<dbReference type="EMBL" id="QCYY01002239">
    <property type="protein sequence ID" value="ROT71836.1"/>
    <property type="molecule type" value="Genomic_DNA"/>
</dbReference>
<dbReference type="OrthoDB" id="6352659at2759"/>
<comment type="caution">
    <text evidence="2">The sequence shown here is derived from an EMBL/GenBank/DDBJ whole genome shotgun (WGS) entry which is preliminary data.</text>
</comment>